<evidence type="ECO:0000313" key="3">
    <source>
        <dbReference type="EMBL" id="KIW87790.1"/>
    </source>
</evidence>
<name>A0A0D2HA52_CLAB1</name>
<dbReference type="HOGENOM" id="CLU_006937_6_1_1"/>
<comment type="similarity">
    <text evidence="2">Belongs to the FAD-binding monooxygenase family.</text>
</comment>
<comment type="cofactor">
    <cofactor evidence="1">
        <name>FAD</name>
        <dbReference type="ChEBI" id="CHEBI:57692"/>
    </cofactor>
</comment>
<dbReference type="PANTHER" id="PTHR42877">
    <property type="entry name" value="L-ORNITHINE N(5)-MONOOXYGENASE-RELATED"/>
    <property type="match status" value="1"/>
</dbReference>
<dbReference type="PANTHER" id="PTHR42877:SF12">
    <property type="entry name" value="MONOOXYGENASE"/>
    <property type="match status" value="1"/>
</dbReference>
<reference evidence="3" key="1">
    <citation type="submission" date="2015-01" db="EMBL/GenBank/DDBJ databases">
        <title>The Genome Sequence of Cladophialophora bantiana CBS 173.52.</title>
        <authorList>
            <consortium name="The Broad Institute Genomics Platform"/>
            <person name="Cuomo C."/>
            <person name="de Hoog S."/>
            <person name="Gorbushina A."/>
            <person name="Stielow B."/>
            <person name="Teixiera M."/>
            <person name="Abouelleil A."/>
            <person name="Chapman S.B."/>
            <person name="Priest M."/>
            <person name="Young S.K."/>
            <person name="Wortman J."/>
            <person name="Nusbaum C."/>
            <person name="Birren B."/>
        </authorList>
    </citation>
    <scope>NUCLEOTIDE SEQUENCE [LARGE SCALE GENOMIC DNA]</scope>
    <source>
        <strain evidence="3">CBS 173.52</strain>
    </source>
</reference>
<dbReference type="InterPro" id="IPR051209">
    <property type="entry name" value="FAD-bind_Monooxygenase_sf"/>
</dbReference>
<dbReference type="GeneID" id="27704692"/>
<gene>
    <name evidence="3" type="ORF">Z519_11764</name>
</gene>
<dbReference type="SUPFAM" id="SSF51905">
    <property type="entry name" value="FAD/NAD(P)-binding domain"/>
    <property type="match status" value="1"/>
</dbReference>
<organism evidence="3 4">
    <name type="scientific">Cladophialophora bantiana (strain ATCC 10958 / CBS 173.52 / CDC B-1940 / NIH 8579)</name>
    <name type="common">Xylohypha bantiana</name>
    <dbReference type="NCBI Taxonomy" id="1442370"/>
    <lineage>
        <taxon>Eukaryota</taxon>
        <taxon>Fungi</taxon>
        <taxon>Dikarya</taxon>
        <taxon>Ascomycota</taxon>
        <taxon>Pezizomycotina</taxon>
        <taxon>Eurotiomycetes</taxon>
        <taxon>Chaetothyriomycetidae</taxon>
        <taxon>Chaetothyriales</taxon>
        <taxon>Herpotrichiellaceae</taxon>
        <taxon>Cladophialophora</taxon>
    </lineage>
</organism>
<dbReference type="AlphaFoldDB" id="A0A0D2HA52"/>
<dbReference type="Proteomes" id="UP000053789">
    <property type="component" value="Unassembled WGS sequence"/>
</dbReference>
<dbReference type="OrthoDB" id="74360at2759"/>
<proteinExistence type="inferred from homology"/>
<sequence length="623" mass="70475">MAPSVETPEAIVPVYSPNQISIKTTQSNGIGKDRDSLADDLNNGTCVDARDSLLAFKGNLPHLTISDNYTVNEEPLGTIRPIRVICIGAGASGINLAYQFQKNMQNSTLIIYEKNPAIGGTWFENRYPGCKCDIPSHNYQFAWEPNPNWAEMFSPSAEIREYLEHCVDKYDLAKYMHMNHRVIGATWNEAKAIWNVEIEDMSNQTIFTDWCNYLINAGGILNNWRWPAIPGLHDFQGKLVHSANWPEDWSYDNLKVAVIGNGSTGIQIVPAIQPKVKQLVHIIRSPTWVTPGAASRYPSLRGGSMPDRFSEEQKEQFRNDPESYLAFRKQVEREINSKFLMLVNGSEKADEVRKMAYNSMISLLGPEGARKFAKQVIPDFPVGCRRITPGVGYLESFTKENVRVITDASIVSADSTGINMSSGEHIELDAIICATGFDVSFKPRFPIIGREGISLDDVWSKNIPYAYLSMAIPKFPNYFVFLGPNAPISHGSVFTITEQCSKYIMQLLTKAQIEGIRTYDVKQSACDDFLTHIQHFMPRTAWAAKCRSWFKNGTEDGPVLAIHPGSRIHWFHALERPKFEDYEYTYHTNNRFSYLGNGFSTREMEGGDDTWFLEHPEAVFLYY</sequence>
<dbReference type="Pfam" id="PF13450">
    <property type="entry name" value="NAD_binding_8"/>
    <property type="match status" value="1"/>
</dbReference>
<dbReference type="Gene3D" id="3.50.50.60">
    <property type="entry name" value="FAD/NAD(P)-binding domain"/>
    <property type="match status" value="2"/>
</dbReference>
<evidence type="ECO:0000256" key="1">
    <source>
        <dbReference type="ARBA" id="ARBA00001974"/>
    </source>
</evidence>
<accession>A0A0D2HA52</accession>
<keyword evidence="4" id="KW-1185">Reference proteome</keyword>
<evidence type="ECO:0000313" key="4">
    <source>
        <dbReference type="Proteomes" id="UP000053789"/>
    </source>
</evidence>
<evidence type="ECO:0008006" key="5">
    <source>
        <dbReference type="Google" id="ProtNLM"/>
    </source>
</evidence>
<evidence type="ECO:0000256" key="2">
    <source>
        <dbReference type="ARBA" id="ARBA00010139"/>
    </source>
</evidence>
<protein>
    <recommendedName>
        <fullName evidence="5">Sterigmatocystin biosynthesis monooxygenase stcW</fullName>
    </recommendedName>
</protein>
<dbReference type="EMBL" id="KN847002">
    <property type="protein sequence ID" value="KIW87790.1"/>
    <property type="molecule type" value="Genomic_DNA"/>
</dbReference>
<dbReference type="RefSeq" id="XP_016614459.1">
    <property type="nucleotide sequence ID" value="XM_016769475.1"/>
</dbReference>
<dbReference type="VEuPathDB" id="FungiDB:Z519_11764"/>
<dbReference type="InterPro" id="IPR036188">
    <property type="entry name" value="FAD/NAD-bd_sf"/>
</dbReference>